<proteinExistence type="predicted"/>
<organism evidence="2 3">
    <name type="scientific">Cynara cardunculus var. scolymus</name>
    <name type="common">Globe artichoke</name>
    <name type="synonym">Cynara scolymus</name>
    <dbReference type="NCBI Taxonomy" id="59895"/>
    <lineage>
        <taxon>Eukaryota</taxon>
        <taxon>Viridiplantae</taxon>
        <taxon>Streptophyta</taxon>
        <taxon>Embryophyta</taxon>
        <taxon>Tracheophyta</taxon>
        <taxon>Spermatophyta</taxon>
        <taxon>Magnoliopsida</taxon>
        <taxon>eudicotyledons</taxon>
        <taxon>Gunneridae</taxon>
        <taxon>Pentapetalae</taxon>
        <taxon>asterids</taxon>
        <taxon>campanulids</taxon>
        <taxon>Asterales</taxon>
        <taxon>Asteraceae</taxon>
        <taxon>Carduoideae</taxon>
        <taxon>Cardueae</taxon>
        <taxon>Carduinae</taxon>
        <taxon>Cynara</taxon>
    </lineage>
</organism>
<dbReference type="EMBL" id="LEKV01005195">
    <property type="protein sequence ID" value="KVH89626.1"/>
    <property type="molecule type" value="Genomic_DNA"/>
</dbReference>
<name>A0A103XF80_CYNCS</name>
<feature type="region of interest" description="Disordered" evidence="1">
    <location>
        <begin position="294"/>
        <end position="322"/>
    </location>
</feature>
<dbReference type="Gramene" id="KVH89626">
    <property type="protein sequence ID" value="KVH89626"/>
    <property type="gene ID" value="Ccrd_008386"/>
</dbReference>
<dbReference type="Proteomes" id="UP000243975">
    <property type="component" value="Unassembled WGS sequence"/>
</dbReference>
<accession>A0A103XF80</accession>
<reference evidence="2 3" key="1">
    <citation type="journal article" date="2016" name="Sci. Rep.">
        <title>The genome sequence of the outbreeding globe artichoke constructed de novo incorporating a phase-aware low-pass sequencing strategy of F1 progeny.</title>
        <authorList>
            <person name="Scaglione D."/>
            <person name="Reyes-Chin-Wo S."/>
            <person name="Acquadro A."/>
            <person name="Froenicke L."/>
            <person name="Portis E."/>
            <person name="Beitel C."/>
            <person name="Tirone M."/>
            <person name="Mauro R."/>
            <person name="Lo Monaco A."/>
            <person name="Mauromicale G."/>
            <person name="Faccioli P."/>
            <person name="Cattivelli L."/>
            <person name="Rieseberg L."/>
            <person name="Michelmore R."/>
            <person name="Lanteri S."/>
        </authorList>
    </citation>
    <scope>NUCLEOTIDE SEQUENCE [LARGE SCALE GENOMIC DNA]</scope>
    <source>
        <strain evidence="2">2C</strain>
    </source>
</reference>
<comment type="caution">
    <text evidence="2">The sequence shown here is derived from an EMBL/GenBank/DDBJ whole genome shotgun (WGS) entry which is preliminary data.</text>
</comment>
<evidence type="ECO:0000313" key="3">
    <source>
        <dbReference type="Proteomes" id="UP000243975"/>
    </source>
</evidence>
<evidence type="ECO:0000256" key="1">
    <source>
        <dbReference type="SAM" id="MobiDB-lite"/>
    </source>
</evidence>
<protein>
    <submittedName>
        <fullName evidence="2">Uncharacterized protein</fullName>
    </submittedName>
</protein>
<feature type="compositionally biased region" description="Basic residues" evidence="1">
    <location>
        <begin position="298"/>
        <end position="310"/>
    </location>
</feature>
<evidence type="ECO:0000313" key="2">
    <source>
        <dbReference type="EMBL" id="KVH89626.1"/>
    </source>
</evidence>
<sequence length="459" mass="52118">MNAQNLDLRSSLVNWVGPDDHHFPNLENSKHTDSLLEFEENSVDSDDGNDKDFNGNEIEQKDDNLEGEKQCTDSLCIGNYAVGHGDTIEKERINMKLSMQIKSQKMPFCPKEVTRILKSKELFLKNAQSHTVRKIIVFASLGIKHGCEDMYNLDFNHFKILQKGAPYESPQNPGEHVVYENPGVRKKIFYPNRRNPTLCPIRILEEEKEMRPHDITCPSCLFLCIKYGGSTRNLPQQEYVRQQMGRNKLKSFGPIICRMAMLAHVRDGSFFFKALGITLLFMAGFSDDLLGTPSSRRLTGKSKTSKKHILPNHTSNYTPSTSSTRTQFAFLDFNSSQTRAIQSMISQTLAGPSNFYYPNQSPYPIFPPHLANSFMPMMYWPPPNAFPPPFTYQSFSSSGNYISTHSQPLFTHVSSNTLEPNMVNYVVKNGPGLEKTDNDSREVNKDNGMIALLQENLIF</sequence>
<feature type="compositionally biased region" description="Polar residues" evidence="1">
    <location>
        <begin position="312"/>
        <end position="322"/>
    </location>
</feature>
<keyword evidence="3" id="KW-1185">Reference proteome</keyword>
<gene>
    <name evidence="2" type="ORF">Ccrd_008386</name>
</gene>
<dbReference type="AlphaFoldDB" id="A0A103XF80"/>